<dbReference type="PANTHER" id="PTHR43687:SF1">
    <property type="entry name" value="FERREDOXIN III"/>
    <property type="match status" value="1"/>
</dbReference>
<evidence type="ECO:0000313" key="7">
    <source>
        <dbReference type="EMBL" id="ABR55959.1"/>
    </source>
</evidence>
<dbReference type="SUPFAM" id="SSF54862">
    <property type="entry name" value="4Fe-4S ferredoxins"/>
    <property type="match status" value="3"/>
</dbReference>
<feature type="region of interest" description="Disordered" evidence="5">
    <location>
        <begin position="207"/>
        <end position="231"/>
    </location>
</feature>
<dbReference type="KEGG" id="mae:Maeo_0372"/>
<dbReference type="Pfam" id="PF14697">
    <property type="entry name" value="Fer4_21"/>
    <property type="match status" value="2"/>
</dbReference>
<feature type="domain" description="4Fe-4S ferredoxin-type" evidence="6">
    <location>
        <begin position="244"/>
        <end position="272"/>
    </location>
</feature>
<accession>A6UTY7</accession>
<dbReference type="GO" id="GO:0046872">
    <property type="term" value="F:metal ion binding"/>
    <property type="evidence" value="ECO:0007669"/>
    <property type="project" value="UniProtKB-KW"/>
</dbReference>
<dbReference type="Pfam" id="PF00037">
    <property type="entry name" value="Fer4"/>
    <property type="match status" value="1"/>
</dbReference>
<dbReference type="InterPro" id="IPR017896">
    <property type="entry name" value="4Fe4S_Fe-S-bd"/>
</dbReference>
<proteinExistence type="predicted"/>
<evidence type="ECO:0000256" key="5">
    <source>
        <dbReference type="SAM" id="MobiDB-lite"/>
    </source>
</evidence>
<feature type="domain" description="4Fe-4S ferredoxin-type" evidence="6">
    <location>
        <begin position="75"/>
        <end position="104"/>
    </location>
</feature>
<dbReference type="HOGENOM" id="CLU_061721_0_0_2"/>
<keyword evidence="8" id="KW-1185">Reference proteome</keyword>
<feature type="domain" description="4Fe-4S ferredoxin-type" evidence="6">
    <location>
        <begin position="149"/>
        <end position="178"/>
    </location>
</feature>
<dbReference type="GeneID" id="5327310"/>
<dbReference type="PROSITE" id="PS51379">
    <property type="entry name" value="4FE4S_FER_2"/>
    <property type="match status" value="7"/>
</dbReference>
<dbReference type="Gene3D" id="3.30.70.20">
    <property type="match status" value="4"/>
</dbReference>
<feature type="domain" description="4Fe-4S ferredoxin-type" evidence="6">
    <location>
        <begin position="338"/>
        <end position="367"/>
    </location>
</feature>
<reference evidence="7" key="1">
    <citation type="submission" date="2007-06" db="EMBL/GenBank/DDBJ databases">
        <title>Complete sequence of Methanococcus aeolicus Nankai-3.</title>
        <authorList>
            <consortium name="US DOE Joint Genome Institute"/>
            <person name="Copeland A."/>
            <person name="Lucas S."/>
            <person name="Lapidus A."/>
            <person name="Barry K."/>
            <person name="Glavina del Rio T."/>
            <person name="Dalin E."/>
            <person name="Tice H."/>
            <person name="Pitluck S."/>
            <person name="Chain P."/>
            <person name="Malfatti S."/>
            <person name="Shin M."/>
            <person name="Vergez L."/>
            <person name="Schmutz J."/>
            <person name="Larimer F."/>
            <person name="Land M."/>
            <person name="Hauser L."/>
            <person name="Kyrpides N."/>
            <person name="Lykidis A."/>
            <person name="Sieprawska-Lupa M."/>
            <person name="Whitman W.B."/>
            <person name="Richardson P."/>
        </authorList>
    </citation>
    <scope>NUCLEOTIDE SEQUENCE [LARGE SCALE GENOMIC DNA]</scope>
    <source>
        <strain evidence="7">Nankai-3</strain>
    </source>
</reference>
<keyword evidence="3" id="KW-0408">Iron</keyword>
<feature type="compositionally biased region" description="Low complexity" evidence="5">
    <location>
        <begin position="211"/>
        <end position="231"/>
    </location>
</feature>
<dbReference type="PROSITE" id="PS00198">
    <property type="entry name" value="4FE4S_FER_1"/>
    <property type="match status" value="5"/>
</dbReference>
<organism evidence="7 8">
    <name type="scientific">Methanococcus aeolicus (strain ATCC BAA-1280 / DSM 17508 / OCM 812 / Nankai-3)</name>
    <dbReference type="NCBI Taxonomy" id="419665"/>
    <lineage>
        <taxon>Archaea</taxon>
        <taxon>Methanobacteriati</taxon>
        <taxon>Methanobacteriota</taxon>
        <taxon>Methanomada group</taxon>
        <taxon>Methanococci</taxon>
        <taxon>Methanococcales</taxon>
        <taxon>Methanococcaceae</taxon>
        <taxon>Methanococcus</taxon>
    </lineage>
</organism>
<evidence type="ECO:0000256" key="3">
    <source>
        <dbReference type="ARBA" id="ARBA00023004"/>
    </source>
</evidence>
<evidence type="ECO:0000313" key="8">
    <source>
        <dbReference type="Proteomes" id="UP000001106"/>
    </source>
</evidence>
<dbReference type="Pfam" id="PF12838">
    <property type="entry name" value="Fer4_7"/>
    <property type="match status" value="1"/>
</dbReference>
<dbReference type="CDD" id="cd10549">
    <property type="entry name" value="MtMvhB_like"/>
    <property type="match status" value="1"/>
</dbReference>
<dbReference type="PANTHER" id="PTHR43687">
    <property type="entry name" value="ADENYLYLSULFATE REDUCTASE, BETA SUBUNIT"/>
    <property type="match status" value="1"/>
</dbReference>
<feature type="domain" description="4Fe-4S ferredoxin-type" evidence="6">
    <location>
        <begin position="39"/>
        <end position="69"/>
    </location>
</feature>
<dbReference type="eggNOG" id="arCOG02183">
    <property type="taxonomic scope" value="Archaea"/>
</dbReference>
<feature type="domain" description="4Fe-4S ferredoxin-type" evidence="6">
    <location>
        <begin position="306"/>
        <end position="336"/>
    </location>
</feature>
<dbReference type="GO" id="GO:0051539">
    <property type="term" value="F:4 iron, 4 sulfur cluster binding"/>
    <property type="evidence" value="ECO:0007669"/>
    <property type="project" value="UniProtKB-KW"/>
</dbReference>
<keyword evidence="4" id="KW-0411">Iron-sulfur</keyword>
<evidence type="ECO:0000256" key="1">
    <source>
        <dbReference type="ARBA" id="ARBA00022485"/>
    </source>
</evidence>
<dbReference type="InterPro" id="IPR017900">
    <property type="entry name" value="4Fe4S_Fe_S_CS"/>
</dbReference>
<gene>
    <name evidence="7" type="ordered locus">Maeo_0372</name>
</gene>
<dbReference type="RefSeq" id="WP_011973091.1">
    <property type="nucleotide sequence ID" value="NC_009635.1"/>
</dbReference>
<name>A6UTY7_META3</name>
<dbReference type="EMBL" id="CP000743">
    <property type="protein sequence ID" value="ABR55959.1"/>
    <property type="molecule type" value="Genomic_DNA"/>
</dbReference>
<dbReference type="AlphaFoldDB" id="A6UTY7"/>
<dbReference type="Proteomes" id="UP000001106">
    <property type="component" value="Chromosome"/>
</dbReference>
<sequence>MSSSLWYLYEFVRKKWISNFTCAKTDVESTIPQKRYRKIPVMVELPEKCISCGACAGACPCFAIEMVKNDEYNKELPVIDDDSCITCALCVESCPTGVLDIGTVKEDTDGRAFSVPKYTNLIIDEELCVNCGLCKNACPVDAIDYNEKTHYIIDNDCIECMECIKVCPVKDAIKTYDEKLLKEKFDKTQYLKYDRLTKLDNFNEDIEDGKNNNSDNNIDNNSNDNNNGDMDADTTADITMNNEDMPRIVKSLCIRCYNCVDVCPDGVDLDNYTVNTDSWEDICLAVCPTTAMRIGAVEKISKITDKCYIVNEDACIGCRICYKVCGVDDTINISSETRMPYINPKLCVRCGLCYNECPVNAIDLTDTKIVENTCEVRKAKDEFRNVIRQDLDEFSKKYLASKLEINKTMEKTINKSIT</sequence>
<protein>
    <submittedName>
        <fullName evidence="7">4Fe-4S ferredoxin iron-sulfur binding domain protein</fullName>
    </submittedName>
</protein>
<evidence type="ECO:0000256" key="2">
    <source>
        <dbReference type="ARBA" id="ARBA00022723"/>
    </source>
</evidence>
<evidence type="ECO:0000256" key="4">
    <source>
        <dbReference type="ARBA" id="ARBA00023014"/>
    </source>
</evidence>
<dbReference type="GO" id="GO:0016491">
    <property type="term" value="F:oxidoreductase activity"/>
    <property type="evidence" value="ECO:0007669"/>
    <property type="project" value="UniProtKB-ARBA"/>
</dbReference>
<dbReference type="STRING" id="419665.Maeo_0372"/>
<feature type="domain" description="4Fe-4S ferredoxin-type" evidence="6">
    <location>
        <begin position="119"/>
        <end position="148"/>
    </location>
</feature>
<keyword evidence="1" id="KW-0004">4Fe-4S</keyword>
<keyword evidence="2" id="KW-0479">Metal-binding</keyword>
<dbReference type="InterPro" id="IPR050572">
    <property type="entry name" value="Fe-S_Ferredoxin"/>
</dbReference>
<dbReference type="OrthoDB" id="23478at2157"/>
<evidence type="ECO:0000259" key="6">
    <source>
        <dbReference type="PROSITE" id="PS51379"/>
    </source>
</evidence>